<dbReference type="PANTHER" id="PTHR48221">
    <property type="entry name" value="ACYL-COA SYNTHETASE FAMILY PROTEIN"/>
    <property type="match status" value="1"/>
</dbReference>
<dbReference type="Proteomes" id="UP000298416">
    <property type="component" value="Unassembled WGS sequence"/>
</dbReference>
<sequence length="707" mass="80060">MRLGDGNRVRNILFLAAKHSHSENPFPMANIPEISSLFAVLASNLRSPDPMAGDEVSLAISNLNRSLNPSDAAAVRILDTALSLMHFTVPQVHDSVIEFTLKSLIAVLSSSIECKVARIDKQMNLRVGGLILKSDCANVLEDCAHILEKLDGQKGDLCYSLLYNVFRVAVLAPCFPHALLSDSTLDAKCRNVNATALANVVRYIPKQCTFKNGEIPLRLLSWHLDPMILKQDVAQVLQEFIKRPFLSLKTEFYDRKDWRSKIISLVISPSMFIETRALLHKWFLMTIMLAERKLHMSHILSVCLDLNNRGLASLMELQSEIVGHMLDIISRPMWWGISMDIGSKLPFSSAYFPYEHQLLRILAGPICQEYFKHLLQKVSSSESVAGGHLHKTSRKAATDINSVNHQSMWAMVMNFPCWFSFASMMIFCNTNNVSLCSESISGYLKPCVTHVPEVTTDYLLKLSDLWLKKCSSLNKCREVTNVDKEAKKPKSCVKNEIALYELDTYAVSLWLKEYRDTYVKLLAEKVGVSTSNTKGFGIHQNLLLRRIPLGILLLHHCHLSTEGCSLLLHYSATGTVQDFSVTQNPRQGRKRWKHDTQMSSLSCIQQCTKAEAIAGCKTVFDITDVADSISHSMCNDEEGLNFVCQVKMKTCNYLLQCVKRLIEIKLDEDGIRMRRDLRTRKIRWRHQRKDVFQDNKDLDCVCDALNI</sequence>
<organism evidence="1">
    <name type="scientific">Salvia splendens</name>
    <name type="common">Scarlet sage</name>
    <dbReference type="NCBI Taxonomy" id="180675"/>
    <lineage>
        <taxon>Eukaryota</taxon>
        <taxon>Viridiplantae</taxon>
        <taxon>Streptophyta</taxon>
        <taxon>Embryophyta</taxon>
        <taxon>Tracheophyta</taxon>
        <taxon>Spermatophyta</taxon>
        <taxon>Magnoliopsida</taxon>
        <taxon>eudicotyledons</taxon>
        <taxon>Gunneridae</taxon>
        <taxon>Pentapetalae</taxon>
        <taxon>asterids</taxon>
        <taxon>lamiids</taxon>
        <taxon>Lamiales</taxon>
        <taxon>Lamiaceae</taxon>
        <taxon>Nepetoideae</taxon>
        <taxon>Mentheae</taxon>
        <taxon>Salviinae</taxon>
        <taxon>Salvia</taxon>
        <taxon>Salvia subgen. Calosphace</taxon>
        <taxon>core Calosphace</taxon>
    </lineage>
</organism>
<name>A0A8X8YAX5_SALSN</name>
<proteinExistence type="predicted"/>
<reference evidence="1" key="1">
    <citation type="submission" date="2018-01" db="EMBL/GenBank/DDBJ databases">
        <authorList>
            <person name="Mao J.F."/>
        </authorList>
    </citation>
    <scope>NUCLEOTIDE SEQUENCE</scope>
    <source>
        <strain evidence="1">Huo1</strain>
        <tissue evidence="1">Leaf</tissue>
    </source>
</reference>
<accession>A0A8X8YAX5</accession>
<dbReference type="EMBL" id="PNBA02000004">
    <property type="protein sequence ID" value="KAG6428605.1"/>
    <property type="molecule type" value="Genomic_DNA"/>
</dbReference>
<evidence type="ECO:0000313" key="1">
    <source>
        <dbReference type="EMBL" id="KAG6428605.1"/>
    </source>
</evidence>
<protein>
    <submittedName>
        <fullName evidence="1">Uncharacterized protein</fullName>
    </submittedName>
</protein>
<dbReference type="PANTHER" id="PTHR48221:SF2">
    <property type="entry name" value="ACYL-COA SYNTHETASE FAMILY PROTEIN"/>
    <property type="match status" value="1"/>
</dbReference>
<reference evidence="1" key="2">
    <citation type="submission" date="2020-08" db="EMBL/GenBank/DDBJ databases">
        <title>Plant Genome Project.</title>
        <authorList>
            <person name="Zhang R.-G."/>
        </authorList>
    </citation>
    <scope>NUCLEOTIDE SEQUENCE</scope>
    <source>
        <strain evidence="1">Huo1</strain>
        <tissue evidence="1">Leaf</tissue>
    </source>
</reference>
<dbReference type="AlphaFoldDB" id="A0A8X8YAX5"/>
<evidence type="ECO:0000313" key="2">
    <source>
        <dbReference type="Proteomes" id="UP000298416"/>
    </source>
</evidence>
<keyword evidence="2" id="KW-1185">Reference proteome</keyword>
<comment type="caution">
    <text evidence="1">The sequence shown here is derived from an EMBL/GenBank/DDBJ whole genome shotgun (WGS) entry which is preliminary data.</text>
</comment>
<gene>
    <name evidence="1" type="ORF">SASPL_112858</name>
</gene>